<dbReference type="AlphaFoldDB" id="A0A0D6H7A5"/>
<evidence type="ECO:0000313" key="2">
    <source>
        <dbReference type="EMBL" id="CAB0577775.1"/>
    </source>
</evidence>
<reference evidence="2 3" key="1">
    <citation type="submission" date="2020-02" db="EMBL/GenBank/DDBJ databases">
        <authorList>
            <person name="Brisse S."/>
        </authorList>
    </citation>
    <scope>NUCLEOTIDE SEQUENCE [LARGE SCALE GENOMIC DNA]</scope>
    <source>
        <strain evidence="2">CIP107547</strain>
    </source>
</reference>
<evidence type="ECO:0000313" key="3">
    <source>
        <dbReference type="Proteomes" id="UP000480222"/>
    </source>
</evidence>
<name>A0A0D6H7A5_CORDP</name>
<sequence>MPKHLEHPENDLRSDADSANRLRPLPQSFDDLADYPDPLVQAKRNRQSTKQAIAWAFGVPVVTGIVAFLLAIVSRSIGGPLCESGDATWICSRSAEIWWPLLTSIVPLAGAVLCGVIMWRKYVTYTRWRPWMGTFWTLIPWMMLWMVTVFQMSIVGH</sequence>
<keyword evidence="1" id="KW-0812">Transmembrane</keyword>
<dbReference type="OMA" id="HQRWRPW"/>
<protein>
    <submittedName>
        <fullName evidence="2">Uncharacterized protein</fullName>
    </submittedName>
</protein>
<feature type="transmembrane region" description="Helical" evidence="1">
    <location>
        <begin position="52"/>
        <end position="77"/>
    </location>
</feature>
<dbReference type="EMBL" id="CADDAV010000001">
    <property type="protein sequence ID" value="CAB0577775.1"/>
    <property type="molecule type" value="Genomic_DNA"/>
</dbReference>
<dbReference type="GeneID" id="29422756"/>
<evidence type="ECO:0000256" key="1">
    <source>
        <dbReference type="SAM" id="Phobius"/>
    </source>
</evidence>
<comment type="caution">
    <text evidence="2">The sequence shown here is derived from an EMBL/GenBank/DDBJ whole genome shotgun (WGS) entry which is preliminary data.</text>
</comment>
<organism evidence="2 3">
    <name type="scientific">Corynebacterium diphtheriae</name>
    <dbReference type="NCBI Taxonomy" id="1717"/>
    <lineage>
        <taxon>Bacteria</taxon>
        <taxon>Bacillati</taxon>
        <taxon>Actinomycetota</taxon>
        <taxon>Actinomycetes</taxon>
        <taxon>Mycobacteriales</taxon>
        <taxon>Corynebacteriaceae</taxon>
        <taxon>Corynebacterium</taxon>
    </lineage>
</organism>
<feature type="transmembrane region" description="Helical" evidence="1">
    <location>
        <begin position="131"/>
        <end position="154"/>
    </location>
</feature>
<accession>A0A0D6H7A5</accession>
<dbReference type="KEGG" id="cdip:ERS451417_02323"/>
<dbReference type="Proteomes" id="UP000480222">
    <property type="component" value="Unassembled WGS sequence"/>
</dbReference>
<gene>
    <name evidence="2" type="ORF">CIP107547_00021</name>
</gene>
<proteinExistence type="predicted"/>
<dbReference type="RefSeq" id="WP_003853160.1">
    <property type="nucleotide sequence ID" value="NZ_CABVGJ010000009.1"/>
</dbReference>
<keyword evidence="1" id="KW-0472">Membrane</keyword>
<feature type="transmembrane region" description="Helical" evidence="1">
    <location>
        <begin position="97"/>
        <end position="119"/>
    </location>
</feature>
<keyword evidence="1" id="KW-1133">Transmembrane helix</keyword>